<keyword evidence="2" id="KW-0805">Transcription regulation</keyword>
<feature type="domain" description="RNA polymerase sigma factor 70 region 4 type 2" evidence="5">
    <location>
        <begin position="124"/>
        <end position="175"/>
    </location>
</feature>
<proteinExistence type="inferred from homology"/>
<keyword evidence="7" id="KW-1185">Reference proteome</keyword>
<evidence type="ECO:0000256" key="4">
    <source>
        <dbReference type="ARBA" id="ARBA00023163"/>
    </source>
</evidence>
<evidence type="ECO:0000313" key="7">
    <source>
        <dbReference type="Proteomes" id="UP001336835"/>
    </source>
</evidence>
<dbReference type="InterPro" id="IPR039425">
    <property type="entry name" value="RNA_pol_sigma-70-like"/>
</dbReference>
<dbReference type="NCBIfam" id="TIGR02937">
    <property type="entry name" value="sigma70-ECF"/>
    <property type="match status" value="1"/>
</dbReference>
<evidence type="ECO:0000256" key="3">
    <source>
        <dbReference type="ARBA" id="ARBA00023082"/>
    </source>
</evidence>
<dbReference type="InterPro" id="IPR036388">
    <property type="entry name" value="WH-like_DNA-bd_sf"/>
</dbReference>
<dbReference type="NCBIfam" id="TIGR02985">
    <property type="entry name" value="Sig70_bacteroi1"/>
    <property type="match status" value="1"/>
</dbReference>
<keyword evidence="4" id="KW-0804">Transcription</keyword>
<dbReference type="SUPFAM" id="SSF88659">
    <property type="entry name" value="Sigma3 and sigma4 domains of RNA polymerase sigma factors"/>
    <property type="match status" value="1"/>
</dbReference>
<dbReference type="InterPro" id="IPR013324">
    <property type="entry name" value="RNA_pol_sigma_r3/r4-like"/>
</dbReference>
<comment type="caution">
    <text evidence="6">The sequence shown here is derived from an EMBL/GenBank/DDBJ whole genome shotgun (WGS) entry which is preliminary data.</text>
</comment>
<organism evidence="6 7">
    <name type="scientific">Pedobacter albus</name>
    <dbReference type="NCBI Taxonomy" id="3113905"/>
    <lineage>
        <taxon>Bacteria</taxon>
        <taxon>Pseudomonadati</taxon>
        <taxon>Bacteroidota</taxon>
        <taxon>Sphingobacteriia</taxon>
        <taxon>Sphingobacteriales</taxon>
        <taxon>Sphingobacteriaceae</taxon>
        <taxon>Pedobacter</taxon>
    </lineage>
</organism>
<evidence type="ECO:0000256" key="1">
    <source>
        <dbReference type="ARBA" id="ARBA00010641"/>
    </source>
</evidence>
<sequence length="195" mass="23218">MTSPQHKLWPDNDLLASLCNNDHSAFEKIYNKYWSKLYVSAFNLLRNRELCEDILQDIFTQLWLKRTTNKIDNLNNYLLTSVKFQVFKAIRDGKGRTDLLITEEIINDPLSPENFLNEKELNRILDENIEQLPEKCREIFILSRKNHLTVKQIATRLNISPKTVENQITIAIKRLRLNMGDFLFWLLLFLYETWN</sequence>
<protein>
    <submittedName>
        <fullName evidence="6">RNA polymerase sigma-70 factor</fullName>
    </submittedName>
</protein>
<dbReference type="InterPro" id="IPR014284">
    <property type="entry name" value="RNA_pol_sigma-70_dom"/>
</dbReference>
<dbReference type="PANTHER" id="PTHR43133:SF46">
    <property type="entry name" value="RNA POLYMERASE SIGMA-70 FACTOR ECF SUBFAMILY"/>
    <property type="match status" value="1"/>
</dbReference>
<gene>
    <name evidence="6" type="ORF">VRU48_07880</name>
</gene>
<dbReference type="Proteomes" id="UP001336835">
    <property type="component" value="Unassembled WGS sequence"/>
</dbReference>
<name>A0ABU7I6Q0_9SPHI</name>
<dbReference type="InterPro" id="IPR013325">
    <property type="entry name" value="RNA_pol_sigma_r2"/>
</dbReference>
<accession>A0ABU7I6Q0</accession>
<keyword evidence="3" id="KW-0731">Sigma factor</keyword>
<dbReference type="RefSeq" id="WP_330107375.1">
    <property type="nucleotide sequence ID" value="NZ_JAZDQT010000001.1"/>
</dbReference>
<evidence type="ECO:0000313" key="6">
    <source>
        <dbReference type="EMBL" id="MEE1945021.1"/>
    </source>
</evidence>
<dbReference type="Gene3D" id="1.10.1740.10">
    <property type="match status" value="1"/>
</dbReference>
<dbReference type="Gene3D" id="1.10.10.10">
    <property type="entry name" value="Winged helix-like DNA-binding domain superfamily/Winged helix DNA-binding domain"/>
    <property type="match status" value="1"/>
</dbReference>
<dbReference type="PANTHER" id="PTHR43133">
    <property type="entry name" value="RNA POLYMERASE ECF-TYPE SIGMA FACTO"/>
    <property type="match status" value="1"/>
</dbReference>
<comment type="similarity">
    <text evidence="1">Belongs to the sigma-70 factor family. ECF subfamily.</text>
</comment>
<evidence type="ECO:0000256" key="2">
    <source>
        <dbReference type="ARBA" id="ARBA00023015"/>
    </source>
</evidence>
<dbReference type="InterPro" id="IPR013249">
    <property type="entry name" value="RNA_pol_sigma70_r4_t2"/>
</dbReference>
<evidence type="ECO:0000259" key="5">
    <source>
        <dbReference type="Pfam" id="PF08281"/>
    </source>
</evidence>
<dbReference type="InterPro" id="IPR014327">
    <property type="entry name" value="RNA_pol_sigma70_bacteroid"/>
</dbReference>
<dbReference type="SUPFAM" id="SSF88946">
    <property type="entry name" value="Sigma2 domain of RNA polymerase sigma factors"/>
    <property type="match status" value="1"/>
</dbReference>
<dbReference type="EMBL" id="JAZDQT010000001">
    <property type="protein sequence ID" value="MEE1945021.1"/>
    <property type="molecule type" value="Genomic_DNA"/>
</dbReference>
<reference evidence="6 7" key="1">
    <citation type="submission" date="2024-01" db="EMBL/GenBank/DDBJ databases">
        <title>Pedobacter sp. nov., isolated from fresh soil.</title>
        <authorList>
            <person name="Le N.T.T."/>
        </authorList>
    </citation>
    <scope>NUCLEOTIDE SEQUENCE [LARGE SCALE GENOMIC DNA]</scope>
    <source>
        <strain evidence="6 7">KR3-3</strain>
    </source>
</reference>
<dbReference type="Pfam" id="PF08281">
    <property type="entry name" value="Sigma70_r4_2"/>
    <property type="match status" value="1"/>
</dbReference>